<feature type="domain" description="CAAX prenyl protease 2/Lysostaphin resistance protein A-like" evidence="2">
    <location>
        <begin position="146"/>
        <end position="240"/>
    </location>
</feature>
<keyword evidence="1" id="KW-1133">Transmembrane helix</keyword>
<name>A0A939IWA2_9MICO</name>
<evidence type="ECO:0000313" key="4">
    <source>
        <dbReference type="Proteomes" id="UP000664385"/>
    </source>
</evidence>
<dbReference type="GO" id="GO:0080120">
    <property type="term" value="P:CAAX-box protein maturation"/>
    <property type="evidence" value="ECO:0007669"/>
    <property type="project" value="UniProtKB-ARBA"/>
</dbReference>
<dbReference type="InterPro" id="IPR003675">
    <property type="entry name" value="Rce1/LyrA-like_dom"/>
</dbReference>
<evidence type="ECO:0000259" key="2">
    <source>
        <dbReference type="Pfam" id="PF02517"/>
    </source>
</evidence>
<feature type="transmembrane region" description="Helical" evidence="1">
    <location>
        <begin position="89"/>
        <end position="118"/>
    </location>
</feature>
<dbReference type="InterPro" id="IPR052710">
    <property type="entry name" value="CAAX_protease"/>
</dbReference>
<feature type="transmembrane region" description="Helical" evidence="1">
    <location>
        <begin position="138"/>
        <end position="157"/>
    </location>
</feature>
<evidence type="ECO:0000313" key="3">
    <source>
        <dbReference type="EMBL" id="MBN8206904.1"/>
    </source>
</evidence>
<keyword evidence="1" id="KW-0472">Membrane</keyword>
<keyword evidence="3" id="KW-0378">Hydrolase</keyword>
<dbReference type="PANTHER" id="PTHR36435">
    <property type="entry name" value="SLR1288 PROTEIN"/>
    <property type="match status" value="1"/>
</dbReference>
<reference evidence="3" key="1">
    <citation type="submission" date="2020-12" db="EMBL/GenBank/DDBJ databases">
        <title>PHA producing bacteria isolated from mangrove.</title>
        <authorList>
            <person name="Zheng W."/>
            <person name="Yu S."/>
            <person name="Huang Y."/>
        </authorList>
    </citation>
    <scope>NUCLEOTIDE SEQUENCE</scope>
    <source>
        <strain evidence="3">GN8-5</strain>
    </source>
</reference>
<dbReference type="Proteomes" id="UP000664385">
    <property type="component" value="Unassembled WGS sequence"/>
</dbReference>
<dbReference type="RefSeq" id="WP_206824737.1">
    <property type="nucleotide sequence ID" value="NZ_JAEMWU010000003.1"/>
</dbReference>
<feature type="transmembrane region" description="Helical" evidence="1">
    <location>
        <begin position="47"/>
        <end position="68"/>
    </location>
</feature>
<dbReference type="GO" id="GO:0008237">
    <property type="term" value="F:metallopeptidase activity"/>
    <property type="evidence" value="ECO:0007669"/>
    <property type="project" value="UniProtKB-KW"/>
</dbReference>
<comment type="caution">
    <text evidence="3">The sequence shown here is derived from an EMBL/GenBank/DDBJ whole genome shotgun (WGS) entry which is preliminary data.</text>
</comment>
<dbReference type="GO" id="GO:0004175">
    <property type="term" value="F:endopeptidase activity"/>
    <property type="evidence" value="ECO:0007669"/>
    <property type="project" value="UniProtKB-ARBA"/>
</dbReference>
<feature type="transmembrane region" description="Helical" evidence="1">
    <location>
        <begin position="178"/>
        <end position="196"/>
    </location>
</feature>
<dbReference type="PANTHER" id="PTHR36435:SF1">
    <property type="entry name" value="CAAX AMINO TERMINAL PROTEASE FAMILY PROTEIN"/>
    <property type="match status" value="1"/>
</dbReference>
<proteinExistence type="predicted"/>
<feature type="transmembrane region" description="Helical" evidence="1">
    <location>
        <begin position="230"/>
        <end position="252"/>
    </location>
</feature>
<feature type="transmembrane region" description="Helical" evidence="1">
    <location>
        <begin position="12"/>
        <end position="35"/>
    </location>
</feature>
<dbReference type="EMBL" id="JAEMWU010000003">
    <property type="protein sequence ID" value="MBN8206904.1"/>
    <property type="molecule type" value="Genomic_DNA"/>
</dbReference>
<keyword evidence="1" id="KW-0812">Transmembrane</keyword>
<protein>
    <submittedName>
        <fullName evidence="3">CPBP family intramembrane metalloprotease</fullName>
    </submittedName>
</protein>
<dbReference type="Pfam" id="PF02517">
    <property type="entry name" value="Rce1-like"/>
    <property type="match status" value="1"/>
</dbReference>
<sequence length="254" mass="27824">MTTTQARTADRWTIGLPLLRIGLVAVASTIVWLLAGAQPEAFPPSPLLSSVAMLPVNIVCLAVVDRLVRRDGGSLREMLGWRRDRVWRDLAWGVLWLTVMYLPFVAVMIGLMALRFGADVFESFETVFVSGTLPELPAAVWGVLGVVAALTFAPLNAPAEELVYRGYVQGGLAKRMPVALAITIPAVLFGVQHIWYAPTPDAVVIFVCCFTVWGLISGLIYRWQGRLMPLVFAHGLVNLFFTLPALFIPFMIGA</sequence>
<evidence type="ECO:0000256" key="1">
    <source>
        <dbReference type="SAM" id="Phobius"/>
    </source>
</evidence>
<feature type="transmembrane region" description="Helical" evidence="1">
    <location>
        <begin position="202"/>
        <end position="223"/>
    </location>
</feature>
<keyword evidence="3" id="KW-0645">Protease</keyword>
<organism evidence="3 4">
    <name type="scientific">Microbacterium esteraromaticum</name>
    <dbReference type="NCBI Taxonomy" id="57043"/>
    <lineage>
        <taxon>Bacteria</taxon>
        <taxon>Bacillati</taxon>
        <taxon>Actinomycetota</taxon>
        <taxon>Actinomycetes</taxon>
        <taxon>Micrococcales</taxon>
        <taxon>Microbacteriaceae</taxon>
        <taxon>Microbacterium</taxon>
    </lineage>
</organism>
<accession>A0A939IWA2</accession>
<keyword evidence="3" id="KW-0482">Metalloprotease</keyword>
<dbReference type="AlphaFoldDB" id="A0A939IWA2"/>
<gene>
    <name evidence="3" type="ORF">JF543_13175</name>
</gene>